<dbReference type="AlphaFoldDB" id="C7H2F6"/>
<evidence type="ECO:0000313" key="2">
    <source>
        <dbReference type="Proteomes" id="UP000004619"/>
    </source>
</evidence>
<comment type="caution">
    <text evidence="1">The sequence shown here is derived from an EMBL/GenBank/DDBJ whole genome shotgun (WGS) entry which is preliminary data.</text>
</comment>
<dbReference type="Pfam" id="PF12728">
    <property type="entry name" value="HTH_17"/>
    <property type="match status" value="1"/>
</dbReference>
<dbReference type="PATRIC" id="fig|411483.3.peg.374"/>
<dbReference type="STRING" id="411483.FAEPRAA2165_00453"/>
<dbReference type="HOGENOM" id="CLU_2616788_0_0_9"/>
<keyword evidence="2" id="KW-1185">Reference proteome</keyword>
<dbReference type="GO" id="GO:0003677">
    <property type="term" value="F:DNA binding"/>
    <property type="evidence" value="ECO:0007669"/>
    <property type="project" value="InterPro"/>
</dbReference>
<name>C7H2F6_FAED2</name>
<accession>C7H2F6</accession>
<sequence length="81" mass="9010">MGECISYPRLPNMAPVKQAAQLYGLSPYYIRRLCKAGKIRFVNAGRGWLVNLDSLARYFEQGDPAPVELTPAAPSVRRVCP</sequence>
<organism evidence="1 2">
    <name type="scientific">Faecalibacterium duncaniae (strain DSM 17677 / JCM 31915 / A2-165)</name>
    <name type="common">Faecalibacterium prausnitzii</name>
    <dbReference type="NCBI Taxonomy" id="411483"/>
    <lineage>
        <taxon>Bacteria</taxon>
        <taxon>Bacillati</taxon>
        <taxon>Bacillota</taxon>
        <taxon>Clostridia</taxon>
        <taxon>Eubacteriales</taxon>
        <taxon>Oscillospiraceae</taxon>
        <taxon>Faecalibacterium</taxon>
    </lineage>
</organism>
<dbReference type="GeneID" id="90659169"/>
<dbReference type="InterPro" id="IPR041657">
    <property type="entry name" value="HTH_17"/>
</dbReference>
<dbReference type="NCBIfam" id="TIGR01764">
    <property type="entry name" value="excise"/>
    <property type="match status" value="1"/>
</dbReference>
<gene>
    <name evidence="1" type="ORF">FAEPRAA2165_00453</name>
</gene>
<protein>
    <submittedName>
        <fullName evidence="1">DNA binding domain, excisionase family</fullName>
    </submittedName>
</protein>
<dbReference type="Proteomes" id="UP000004619">
    <property type="component" value="Unassembled WGS sequence"/>
</dbReference>
<dbReference type="EMBL" id="ACOP02000008">
    <property type="protein sequence ID" value="EEU97869.1"/>
    <property type="molecule type" value="Genomic_DNA"/>
</dbReference>
<proteinExistence type="predicted"/>
<reference evidence="1" key="1">
    <citation type="submission" date="2009-08" db="EMBL/GenBank/DDBJ databases">
        <authorList>
            <person name="Weinstock G."/>
            <person name="Sodergren E."/>
            <person name="Clifton S."/>
            <person name="Fulton L."/>
            <person name="Fulton B."/>
            <person name="Courtney L."/>
            <person name="Fronick C."/>
            <person name="Harrison M."/>
            <person name="Strong C."/>
            <person name="Farmer C."/>
            <person name="Delahaunty K."/>
            <person name="Markovic C."/>
            <person name="Hall O."/>
            <person name="Minx P."/>
            <person name="Tomlinson C."/>
            <person name="Mitreva M."/>
            <person name="Nelson J."/>
            <person name="Hou S."/>
            <person name="Wollam A."/>
            <person name="Pepin K.H."/>
            <person name="Johnson M."/>
            <person name="Bhonagiri V."/>
            <person name="Nash W.E."/>
            <person name="Warren W."/>
            <person name="Chinwalla A."/>
            <person name="Mardis E.R."/>
            <person name="Wilson R.K."/>
        </authorList>
    </citation>
    <scope>NUCLEOTIDE SEQUENCE [LARGE SCALE GENOMIC DNA]</scope>
    <source>
        <strain evidence="1">A2-165</strain>
    </source>
</reference>
<dbReference type="RefSeq" id="WP_005929560.1">
    <property type="nucleotide sequence ID" value="NZ_CP022479.1"/>
</dbReference>
<evidence type="ECO:0000313" key="1">
    <source>
        <dbReference type="EMBL" id="EEU97869.1"/>
    </source>
</evidence>
<dbReference type="InterPro" id="IPR010093">
    <property type="entry name" value="SinI_DNA-bd"/>
</dbReference>
<dbReference type="OrthoDB" id="1856216at2"/>